<dbReference type="Gene3D" id="2.120.10.30">
    <property type="entry name" value="TolB, C-terminal domain"/>
    <property type="match status" value="1"/>
</dbReference>
<dbReference type="EMBL" id="CP060007">
    <property type="protein sequence ID" value="QNA43121.1"/>
    <property type="molecule type" value="Genomic_DNA"/>
</dbReference>
<keyword evidence="3" id="KW-1185">Reference proteome</keyword>
<accession>A0A7G5XCB8</accession>
<dbReference type="KEGG" id="lacs:H4075_13630"/>
<feature type="signal peptide" evidence="1">
    <location>
        <begin position="1"/>
        <end position="18"/>
    </location>
</feature>
<name>A0A7G5XCB8_9BACT</name>
<evidence type="ECO:0000313" key="2">
    <source>
        <dbReference type="EMBL" id="QNA43121.1"/>
    </source>
</evidence>
<organism evidence="2 3">
    <name type="scientific">Lacibacter sediminis</name>
    <dbReference type="NCBI Taxonomy" id="2760713"/>
    <lineage>
        <taxon>Bacteria</taxon>
        <taxon>Pseudomonadati</taxon>
        <taxon>Bacteroidota</taxon>
        <taxon>Chitinophagia</taxon>
        <taxon>Chitinophagales</taxon>
        <taxon>Chitinophagaceae</taxon>
        <taxon>Lacibacter</taxon>
    </lineage>
</organism>
<dbReference type="InterPro" id="IPR011042">
    <property type="entry name" value="6-blade_b-propeller_TolB-like"/>
</dbReference>
<proteinExistence type="predicted"/>
<gene>
    <name evidence="2" type="ORF">H4075_13630</name>
</gene>
<dbReference type="InterPro" id="IPR011659">
    <property type="entry name" value="WD40"/>
</dbReference>
<dbReference type="SUPFAM" id="SSF82171">
    <property type="entry name" value="DPP6 N-terminal domain-like"/>
    <property type="match status" value="1"/>
</dbReference>
<reference evidence="3" key="1">
    <citation type="submission" date="2020-08" db="EMBL/GenBank/DDBJ databases">
        <title>Lacibacter sp. S13-6-6 genome sequencing.</title>
        <authorList>
            <person name="Jin L."/>
        </authorList>
    </citation>
    <scope>NUCLEOTIDE SEQUENCE [LARGE SCALE GENOMIC DNA]</scope>
    <source>
        <strain evidence="3">S13-6-6</strain>
    </source>
</reference>
<dbReference type="AlphaFoldDB" id="A0A7G5XCB8"/>
<dbReference type="Pfam" id="PF07676">
    <property type="entry name" value="PD40"/>
    <property type="match status" value="3"/>
</dbReference>
<feature type="chain" id="PRO_5028994118" evidence="1">
    <location>
        <begin position="19"/>
        <end position="291"/>
    </location>
</feature>
<evidence type="ECO:0000313" key="3">
    <source>
        <dbReference type="Proteomes" id="UP000515344"/>
    </source>
</evidence>
<keyword evidence="1" id="KW-0732">Signal</keyword>
<dbReference type="Proteomes" id="UP000515344">
    <property type="component" value="Chromosome"/>
</dbReference>
<evidence type="ECO:0000256" key="1">
    <source>
        <dbReference type="SAM" id="SignalP"/>
    </source>
</evidence>
<sequence>MKCILFLAAIFSAALISAQKTPQVFEPGIISTGGEFGLTISPDSKTAFWVRSNGGRDTLIILQSEKRNGKWQKPVPAVFSTRNAEWKDIDPIFSPDGKTVLFQSNRPVLGQPKRKGFDIWQSTKTKNGWSEAKHLGNVINTDSSESFASVTNSGTIYFMKANEDGKGSSDIYFSRKVNGEYQTAQNIGLPINTTERESNPYISAKEDYIIYFSTDPKGYGDVDLYISFKNNGKWTSPKNLGLPINSVDAEFCPFVHEKEKRIYFARQKKIAGTNRFIEESYWLPFDVSKYR</sequence>
<dbReference type="RefSeq" id="WP_182801386.1">
    <property type="nucleotide sequence ID" value="NZ_CP060007.1"/>
</dbReference>
<protein>
    <submittedName>
        <fullName evidence="2">PD40 domain-containing protein</fullName>
    </submittedName>
</protein>